<dbReference type="SUPFAM" id="SSF53067">
    <property type="entry name" value="Actin-like ATPase domain"/>
    <property type="match status" value="1"/>
</dbReference>
<accession>A0A1H5CRP6</accession>
<dbReference type="InterPro" id="IPR036390">
    <property type="entry name" value="WH_DNA-bd_sf"/>
</dbReference>
<dbReference type="InterPro" id="IPR036388">
    <property type="entry name" value="WH-like_DNA-bd_sf"/>
</dbReference>
<evidence type="ECO:0000256" key="1">
    <source>
        <dbReference type="ARBA" id="ARBA00006479"/>
    </source>
</evidence>
<organism evidence="2 3">
    <name type="scientific">Jiangella alba</name>
    <dbReference type="NCBI Taxonomy" id="561176"/>
    <lineage>
        <taxon>Bacteria</taxon>
        <taxon>Bacillati</taxon>
        <taxon>Actinomycetota</taxon>
        <taxon>Actinomycetes</taxon>
        <taxon>Jiangellales</taxon>
        <taxon>Jiangellaceae</taxon>
        <taxon>Jiangella</taxon>
    </lineage>
</organism>
<dbReference type="InterPro" id="IPR000600">
    <property type="entry name" value="ROK"/>
</dbReference>
<evidence type="ECO:0000313" key="2">
    <source>
        <dbReference type="EMBL" id="SED69194.1"/>
    </source>
</evidence>
<dbReference type="Gene3D" id="3.30.420.40">
    <property type="match status" value="2"/>
</dbReference>
<dbReference type="InterPro" id="IPR019885">
    <property type="entry name" value="Tscrpt_reg_HTH_AsnC-type_CS"/>
</dbReference>
<proteinExistence type="inferred from homology"/>
<keyword evidence="2" id="KW-0418">Kinase</keyword>
<protein>
    <submittedName>
        <fullName evidence="2">Sugar kinase of the NBD/HSP70 family, may contain an N-terminal HTH domain</fullName>
    </submittedName>
</protein>
<evidence type="ECO:0000313" key="3">
    <source>
        <dbReference type="Proteomes" id="UP000181980"/>
    </source>
</evidence>
<dbReference type="Gene3D" id="1.10.10.10">
    <property type="entry name" value="Winged helix-like DNA-binding domain superfamily/Winged helix DNA-binding domain"/>
    <property type="match status" value="1"/>
</dbReference>
<reference evidence="3" key="1">
    <citation type="submission" date="2016-10" db="EMBL/GenBank/DDBJ databases">
        <authorList>
            <person name="Varghese N."/>
            <person name="Submissions S."/>
        </authorList>
    </citation>
    <scope>NUCLEOTIDE SEQUENCE [LARGE SCALE GENOMIC DNA]</scope>
    <source>
        <strain evidence="3">DSM 45237</strain>
    </source>
</reference>
<dbReference type="PROSITE" id="PS00519">
    <property type="entry name" value="HTH_ASNC_1"/>
    <property type="match status" value="1"/>
</dbReference>
<dbReference type="SUPFAM" id="SSF46785">
    <property type="entry name" value="Winged helix' DNA-binding domain"/>
    <property type="match status" value="1"/>
</dbReference>
<gene>
    <name evidence="2" type="ORF">SAMN04488561_0276</name>
</gene>
<keyword evidence="2" id="KW-0808">Transferase</keyword>
<dbReference type="RefSeq" id="WP_069111276.1">
    <property type="nucleotide sequence ID" value="NZ_FNUC01000001.1"/>
</dbReference>
<dbReference type="InterPro" id="IPR043129">
    <property type="entry name" value="ATPase_NBD"/>
</dbReference>
<sequence>MNDAAARGRGDGGAVASAAAVAGVIRAAANGASRTEIGAGTGLSKAIVSERVRALVDAGLLEEAGEFGSTGGRRATRVRFRSGLVVVAAEIAMTHVRAAVVTLPGRILADEKLPLSMHEGPERVLAELERLIERQLQRARDDAAAPLTLCGVGVGIAGPVEFATGRTVHPPVHPDWHDQPVRDRLAVRFGVPAWADNEVNLMALAEQHRGAGADVADSLVVKIGSWVGAGLISNRRLHRGAQGCAGSLVTTAGGDDIAARAELLAISGQSPALQAAAGAGRTVTAQLVAELAQLGDDDCRRILAEAAEDIGTVLSVLVDFFNPAVVVVTGGVASGGGAFLARIRETVYGRSLALATRDLRIVPSDLGDDAAILGAAAMTVDELTSAGGLGDTLARLGAAPTRTGAE</sequence>
<name>A0A1H5CRP6_9ACTN</name>
<dbReference type="PANTHER" id="PTHR18964">
    <property type="entry name" value="ROK (REPRESSOR, ORF, KINASE) FAMILY"/>
    <property type="match status" value="1"/>
</dbReference>
<keyword evidence="3" id="KW-1185">Reference proteome</keyword>
<dbReference type="PANTHER" id="PTHR18964:SF173">
    <property type="entry name" value="GLUCOKINASE"/>
    <property type="match status" value="1"/>
</dbReference>
<dbReference type="STRING" id="561176.SAMN04488561_0276"/>
<comment type="similarity">
    <text evidence="1">Belongs to the ROK (NagC/XylR) family.</text>
</comment>
<dbReference type="OrthoDB" id="3189808at2"/>
<dbReference type="EMBL" id="FNUC01000001">
    <property type="protein sequence ID" value="SED69194.1"/>
    <property type="molecule type" value="Genomic_DNA"/>
</dbReference>
<dbReference type="AlphaFoldDB" id="A0A1H5CRP6"/>
<dbReference type="Pfam" id="PF00480">
    <property type="entry name" value="ROK"/>
    <property type="match status" value="1"/>
</dbReference>
<dbReference type="Proteomes" id="UP000181980">
    <property type="component" value="Unassembled WGS sequence"/>
</dbReference>
<dbReference type="GO" id="GO:0016301">
    <property type="term" value="F:kinase activity"/>
    <property type="evidence" value="ECO:0007669"/>
    <property type="project" value="UniProtKB-KW"/>
</dbReference>